<accession>A0A1M4WJU2</accession>
<evidence type="ECO:0000313" key="5">
    <source>
        <dbReference type="Proteomes" id="UP000184076"/>
    </source>
</evidence>
<reference evidence="5" key="1">
    <citation type="submission" date="2016-11" db="EMBL/GenBank/DDBJ databases">
        <authorList>
            <person name="Varghese N."/>
            <person name="Submissions S."/>
        </authorList>
    </citation>
    <scope>NUCLEOTIDE SEQUENCE [LARGE SCALE GENOMIC DNA]</scope>
    <source>
        <strain evidence="5">DSM 9756</strain>
    </source>
</reference>
<protein>
    <submittedName>
        <fullName evidence="4">Response regulator receiver domain-containing protein</fullName>
    </submittedName>
</protein>
<dbReference type="SMART" id="SM00448">
    <property type="entry name" value="REC"/>
    <property type="match status" value="1"/>
</dbReference>
<dbReference type="InterPro" id="IPR001789">
    <property type="entry name" value="Sig_transdc_resp-reg_receiver"/>
</dbReference>
<feature type="modified residue" description="4-aspartylphosphate" evidence="2">
    <location>
        <position position="55"/>
    </location>
</feature>
<dbReference type="InterPro" id="IPR011006">
    <property type="entry name" value="CheY-like_superfamily"/>
</dbReference>
<keyword evidence="5" id="KW-1185">Reference proteome</keyword>
<dbReference type="STRING" id="1121391.SAMN02745206_00886"/>
<sequence length="134" mass="15151">MAEKKKILVIDDDPEICQAMDAILSDNGYQVFTATDTVRGEEILNRQRPDLLILDIMMATMQEGLDFATRIKKKEGAYGLPIMIVSGRPPAEKGYGRSLDEDLDWIAADIFMEKPVDPEDLLTNVRVLLREDHD</sequence>
<dbReference type="EMBL" id="FQVB01000007">
    <property type="protein sequence ID" value="SHE81465.1"/>
    <property type="molecule type" value="Genomic_DNA"/>
</dbReference>
<evidence type="ECO:0000259" key="3">
    <source>
        <dbReference type="PROSITE" id="PS50110"/>
    </source>
</evidence>
<feature type="domain" description="Response regulatory" evidence="3">
    <location>
        <begin position="6"/>
        <end position="129"/>
    </location>
</feature>
<proteinExistence type="predicted"/>
<dbReference type="OrthoDB" id="9786548at2"/>
<dbReference type="PROSITE" id="PS50110">
    <property type="entry name" value="RESPONSE_REGULATORY"/>
    <property type="match status" value="1"/>
</dbReference>
<dbReference type="InterPro" id="IPR050595">
    <property type="entry name" value="Bact_response_regulator"/>
</dbReference>
<organism evidence="4 5">
    <name type="scientific">Desulfacinum infernum DSM 9756</name>
    <dbReference type="NCBI Taxonomy" id="1121391"/>
    <lineage>
        <taxon>Bacteria</taxon>
        <taxon>Pseudomonadati</taxon>
        <taxon>Thermodesulfobacteriota</taxon>
        <taxon>Syntrophobacteria</taxon>
        <taxon>Syntrophobacterales</taxon>
        <taxon>Syntrophobacteraceae</taxon>
        <taxon>Desulfacinum</taxon>
    </lineage>
</organism>
<dbReference type="SUPFAM" id="SSF52172">
    <property type="entry name" value="CheY-like"/>
    <property type="match status" value="1"/>
</dbReference>
<dbReference type="RefSeq" id="WP_073037330.1">
    <property type="nucleotide sequence ID" value="NZ_FQVB01000007.1"/>
</dbReference>
<evidence type="ECO:0000256" key="2">
    <source>
        <dbReference type="PROSITE-ProRule" id="PRU00169"/>
    </source>
</evidence>
<dbReference type="PANTHER" id="PTHR44591:SF3">
    <property type="entry name" value="RESPONSE REGULATORY DOMAIN-CONTAINING PROTEIN"/>
    <property type="match status" value="1"/>
</dbReference>
<dbReference type="Proteomes" id="UP000184076">
    <property type="component" value="Unassembled WGS sequence"/>
</dbReference>
<gene>
    <name evidence="4" type="ORF">SAMN02745206_00886</name>
</gene>
<dbReference type="Pfam" id="PF00072">
    <property type="entry name" value="Response_reg"/>
    <property type="match status" value="1"/>
</dbReference>
<dbReference type="GO" id="GO:0000160">
    <property type="term" value="P:phosphorelay signal transduction system"/>
    <property type="evidence" value="ECO:0007669"/>
    <property type="project" value="InterPro"/>
</dbReference>
<dbReference type="Gene3D" id="3.40.50.2300">
    <property type="match status" value="1"/>
</dbReference>
<name>A0A1M4WJU2_9BACT</name>
<evidence type="ECO:0000313" key="4">
    <source>
        <dbReference type="EMBL" id="SHE81465.1"/>
    </source>
</evidence>
<dbReference type="AlphaFoldDB" id="A0A1M4WJU2"/>
<keyword evidence="1 2" id="KW-0597">Phosphoprotein</keyword>
<dbReference type="PANTHER" id="PTHR44591">
    <property type="entry name" value="STRESS RESPONSE REGULATOR PROTEIN 1"/>
    <property type="match status" value="1"/>
</dbReference>
<evidence type="ECO:0000256" key="1">
    <source>
        <dbReference type="ARBA" id="ARBA00022553"/>
    </source>
</evidence>